<dbReference type="EMBL" id="KQ086085">
    <property type="protein sequence ID" value="KLO08599.1"/>
    <property type="molecule type" value="Genomic_DNA"/>
</dbReference>
<dbReference type="Proteomes" id="UP000053477">
    <property type="component" value="Unassembled WGS sequence"/>
</dbReference>
<evidence type="ECO:0000313" key="2">
    <source>
        <dbReference type="Proteomes" id="UP000053477"/>
    </source>
</evidence>
<dbReference type="InParanoid" id="A0A0H2R9S6"/>
<accession>A0A0H2R9S6</accession>
<sequence>MSSRVHHDAQLGGVWDSALPVFLSYKADRCRIVIALVALHLQLIMYDDPHLALSRSSSISTNATASNLPGPGRTLDLLLQWLGKGLESFLNKRAIKLNLGPEAVARDIRRIIGIEEINAFSLYASQRAPLTKAQEKCLRKLCTRLLKYARSHVQLTQLKALDEIIELAVEDRAVRCTMRHCSTGHLVPKYEEQELYVAISRVKISLENSETHEMWSLFRARVDYIYSNWTSYLFHKEMVALVVALRNSLRNPVSSFLAARYFTRMAENFKPTIAMCYFEVLLKTYTDLLSAPQDNIGFEWSSLNRCGSIVHLLDSEFYRSEFPGILFGQRARLQMLIQNTFATDKVFYRTNDTETKWGELFTFIGHYPAEDQKIYNLEGNFITTPRYNLRRFRDFLSALTGLGPRDYKEMLNFLQAQDTPTQEGLKDIFIGDKKLIVYLRIVLHMEENLGMPCISCRCFDLQNEQIPRSNCVFPNCPMHAVSLLNSYCNIGTIKDRAHALFLMSVIYSSNRYYKLALCQASEHPICISRLSLKNAMDFTPIVNYGHDGCLWRICIKSRYQFIYKGDFILESGPSQNLKFSEDDCHITSTHGDVDQIHTMCITYGTVMLFPHIKTEDLFDATGHYPIIAYREKESEEPYFLAIVTQEDGRNIFATVKDGDLTATYHDKFGKAHVAQGFYVLVLRHDPIDFLTRPGESRWEQSRPHMGSLDPTGPIHWLQYYPDMDPDFFDVEDEFIPDEVRERFAPKNGDFRSRAKPRNEIFSNAYKDRSLLFSYVLGPVRDFTESHDGAGVHYSRDSLDNVDNTVKVFDRAGTLQKTGLEAASDGLPVLDVIDKPNFKSKCGRSEIKEEGVEEGFETAEPTFEEQSLIGEETRKTRVEQVLVDEMQGPESKTRALRDGSWVLDDEKIVLNDMIFEKMDEITRLLSMASRKGDEQDI</sequence>
<reference evidence="1 2" key="1">
    <citation type="submission" date="2015-04" db="EMBL/GenBank/DDBJ databases">
        <title>Complete genome sequence of Schizopora paradoxa KUC8140, a cosmopolitan wood degrader in East Asia.</title>
        <authorList>
            <consortium name="DOE Joint Genome Institute"/>
            <person name="Min B."/>
            <person name="Park H."/>
            <person name="Jang Y."/>
            <person name="Kim J.-J."/>
            <person name="Kim K.H."/>
            <person name="Pangilinan J."/>
            <person name="Lipzen A."/>
            <person name="Riley R."/>
            <person name="Grigoriev I.V."/>
            <person name="Spatafora J.W."/>
            <person name="Choi I.-G."/>
        </authorList>
    </citation>
    <scope>NUCLEOTIDE SEQUENCE [LARGE SCALE GENOMIC DNA]</scope>
    <source>
        <strain evidence="1 2">KUC8140</strain>
    </source>
</reference>
<proteinExistence type="predicted"/>
<name>A0A0H2R9S6_9AGAM</name>
<evidence type="ECO:0000313" key="1">
    <source>
        <dbReference type="EMBL" id="KLO08599.1"/>
    </source>
</evidence>
<protein>
    <submittedName>
        <fullName evidence="1">Uncharacterized protein</fullName>
    </submittedName>
</protein>
<dbReference type="AlphaFoldDB" id="A0A0H2R9S6"/>
<keyword evidence="2" id="KW-1185">Reference proteome</keyword>
<organism evidence="1 2">
    <name type="scientific">Schizopora paradoxa</name>
    <dbReference type="NCBI Taxonomy" id="27342"/>
    <lineage>
        <taxon>Eukaryota</taxon>
        <taxon>Fungi</taxon>
        <taxon>Dikarya</taxon>
        <taxon>Basidiomycota</taxon>
        <taxon>Agaricomycotina</taxon>
        <taxon>Agaricomycetes</taxon>
        <taxon>Hymenochaetales</taxon>
        <taxon>Schizoporaceae</taxon>
        <taxon>Schizopora</taxon>
    </lineage>
</organism>
<gene>
    <name evidence="1" type="ORF">SCHPADRAFT_944316</name>
</gene>